<protein>
    <submittedName>
        <fullName evidence="2">Uncharacterized protein</fullName>
    </submittedName>
</protein>
<keyword evidence="1" id="KW-0812">Transmembrane</keyword>
<keyword evidence="3" id="KW-1185">Reference proteome</keyword>
<proteinExistence type="predicted"/>
<dbReference type="EMBL" id="JAUDFV010000028">
    <property type="protein sequence ID" value="KAL2737088.1"/>
    <property type="molecule type" value="Genomic_DNA"/>
</dbReference>
<evidence type="ECO:0000313" key="3">
    <source>
        <dbReference type="Proteomes" id="UP001607302"/>
    </source>
</evidence>
<keyword evidence="1" id="KW-0472">Membrane</keyword>
<keyword evidence="1" id="KW-1133">Transmembrane helix</keyword>
<reference evidence="2 3" key="1">
    <citation type="journal article" date="2024" name="Ann. Entomol. Soc. Am.">
        <title>Genomic analyses of the southern and eastern yellowjacket wasps (Hymenoptera: Vespidae) reveal evolutionary signatures of social life.</title>
        <authorList>
            <person name="Catto M.A."/>
            <person name="Caine P.B."/>
            <person name="Orr S.E."/>
            <person name="Hunt B.G."/>
            <person name="Goodisman M.A.D."/>
        </authorList>
    </citation>
    <scope>NUCLEOTIDE SEQUENCE [LARGE SCALE GENOMIC DNA]</scope>
    <source>
        <strain evidence="2">233</strain>
        <tissue evidence="2">Head and thorax</tissue>
    </source>
</reference>
<evidence type="ECO:0000256" key="1">
    <source>
        <dbReference type="SAM" id="Phobius"/>
    </source>
</evidence>
<dbReference type="AlphaFoldDB" id="A0ABD2BXY0"/>
<accession>A0ABD2BXY0</accession>
<comment type="caution">
    <text evidence="2">The sequence shown here is derived from an EMBL/GenBank/DDBJ whole genome shotgun (WGS) entry which is preliminary data.</text>
</comment>
<feature type="transmembrane region" description="Helical" evidence="1">
    <location>
        <begin position="47"/>
        <end position="67"/>
    </location>
</feature>
<evidence type="ECO:0000313" key="2">
    <source>
        <dbReference type="EMBL" id="KAL2737088.1"/>
    </source>
</evidence>
<sequence>MSHPGKYELVQSAISMRPVRVIDDRCEIDLHLHDSCLKTTAIDFREILRLFIPYFYMVNTSIAYLSFLRKIDSIIRVTRTSKIQSICRINSFTPLLKPHDAKSYAFG</sequence>
<dbReference type="Proteomes" id="UP001607302">
    <property type="component" value="Unassembled WGS sequence"/>
</dbReference>
<name>A0ABD2BXY0_VESSQ</name>
<gene>
    <name evidence="2" type="ORF">V1478_002143</name>
</gene>
<organism evidence="2 3">
    <name type="scientific">Vespula squamosa</name>
    <name type="common">Southern yellow jacket</name>
    <name type="synonym">Wasp</name>
    <dbReference type="NCBI Taxonomy" id="30214"/>
    <lineage>
        <taxon>Eukaryota</taxon>
        <taxon>Metazoa</taxon>
        <taxon>Ecdysozoa</taxon>
        <taxon>Arthropoda</taxon>
        <taxon>Hexapoda</taxon>
        <taxon>Insecta</taxon>
        <taxon>Pterygota</taxon>
        <taxon>Neoptera</taxon>
        <taxon>Endopterygota</taxon>
        <taxon>Hymenoptera</taxon>
        <taxon>Apocrita</taxon>
        <taxon>Aculeata</taxon>
        <taxon>Vespoidea</taxon>
        <taxon>Vespidae</taxon>
        <taxon>Vespinae</taxon>
        <taxon>Vespula</taxon>
    </lineage>
</organism>